<proteinExistence type="predicted"/>
<evidence type="ECO:0000313" key="7">
    <source>
        <dbReference type="Proteomes" id="UP000317318"/>
    </source>
</evidence>
<dbReference type="SMART" id="SM00729">
    <property type="entry name" value="Elp3"/>
    <property type="match status" value="1"/>
</dbReference>
<dbReference type="PANTHER" id="PTHR43432">
    <property type="entry name" value="SLR0285 PROTEIN"/>
    <property type="match status" value="1"/>
</dbReference>
<reference evidence="6 7" key="1">
    <citation type="submission" date="2019-02" db="EMBL/GenBank/DDBJ databases">
        <title>Deep-cultivation of Planctomycetes and their phenomic and genomic characterization uncovers novel biology.</title>
        <authorList>
            <person name="Wiegand S."/>
            <person name="Jogler M."/>
            <person name="Boedeker C."/>
            <person name="Pinto D."/>
            <person name="Vollmers J."/>
            <person name="Rivas-Marin E."/>
            <person name="Kohn T."/>
            <person name="Peeters S.H."/>
            <person name="Heuer A."/>
            <person name="Rast P."/>
            <person name="Oberbeckmann S."/>
            <person name="Bunk B."/>
            <person name="Jeske O."/>
            <person name="Meyerdierks A."/>
            <person name="Storesund J.E."/>
            <person name="Kallscheuer N."/>
            <person name="Luecker S."/>
            <person name="Lage O.M."/>
            <person name="Pohl T."/>
            <person name="Merkel B.J."/>
            <person name="Hornburger P."/>
            <person name="Mueller R.-W."/>
            <person name="Bruemmer F."/>
            <person name="Labrenz M."/>
            <person name="Spormann A.M."/>
            <person name="Op den Camp H."/>
            <person name="Overmann J."/>
            <person name="Amann R."/>
            <person name="Jetten M.S.M."/>
            <person name="Mascher T."/>
            <person name="Medema M.H."/>
            <person name="Devos D.P."/>
            <person name="Kaster A.-K."/>
            <person name="Ovreas L."/>
            <person name="Rohde M."/>
            <person name="Galperin M.Y."/>
            <person name="Jogler C."/>
        </authorList>
    </citation>
    <scope>NUCLEOTIDE SEQUENCE [LARGE SCALE GENOMIC DNA]</scope>
    <source>
        <strain evidence="6 7">Pan189</strain>
    </source>
</reference>
<dbReference type="PROSITE" id="PS51918">
    <property type="entry name" value="RADICAL_SAM"/>
    <property type="match status" value="1"/>
</dbReference>
<dbReference type="SFLD" id="SFLDG01084">
    <property type="entry name" value="Uncharacterised_Radical_SAM_Su"/>
    <property type="match status" value="1"/>
</dbReference>
<dbReference type="NCBIfam" id="NF033668">
    <property type="entry name" value="rSAM_PA0069"/>
    <property type="match status" value="1"/>
</dbReference>
<evidence type="ECO:0000256" key="2">
    <source>
        <dbReference type="ARBA" id="ARBA00023004"/>
    </source>
</evidence>
<protein>
    <submittedName>
        <fullName evidence="6">Radical SAM superfamily protein</fullName>
    </submittedName>
</protein>
<dbReference type="InterPro" id="IPR040086">
    <property type="entry name" value="MJ0683-like"/>
</dbReference>
<dbReference type="GO" id="GO:0003824">
    <property type="term" value="F:catalytic activity"/>
    <property type="evidence" value="ECO:0007669"/>
    <property type="project" value="InterPro"/>
</dbReference>
<accession>A0A517R6Y7</accession>
<dbReference type="GO" id="GO:0051536">
    <property type="term" value="F:iron-sulfur cluster binding"/>
    <property type="evidence" value="ECO:0007669"/>
    <property type="project" value="UniProtKB-KW"/>
</dbReference>
<feature type="domain" description="Radical SAM core" evidence="5">
    <location>
        <begin position="71"/>
        <end position="308"/>
    </location>
</feature>
<dbReference type="SFLD" id="SFLDS00029">
    <property type="entry name" value="Radical_SAM"/>
    <property type="match status" value="1"/>
</dbReference>
<dbReference type="EMBL" id="CP036268">
    <property type="protein sequence ID" value="QDT39612.1"/>
    <property type="molecule type" value="Genomic_DNA"/>
</dbReference>
<sequence>MPKPTQTDIKASGDTLHGRGSSISPPNRFDKVIAVPDFEHDAIAEEDGRNRPETRFLADTSRSVVSENDSPDIPFRYSLNPYRGCEHGCSYCYARTSHEYLGHNAGIDFETLIYVKQKAPQLFRLWLARPKYEPAVVAFSGVTDCYQPAERHFQLTRQCLEVAAVAGQPISIVTKNALVLRDIDILRKLATRRLVHVTLSVTSLDPELARSMEPRTSTPKARLRAIEQLSAAGIPVRVSVAPVIPGLNDSELPAILMASSEAGAIHASLTMLRLPGSVLPVFRDWLARHRPNQTSKVEARIRDMRGGRWNESRFGDRLRGLGLRAEQIQATFQLFSKRYGLTNTMPAYDLSVFRPPVVPGGQKTLF</sequence>
<dbReference type="Proteomes" id="UP000317318">
    <property type="component" value="Chromosome"/>
</dbReference>
<dbReference type="Pfam" id="PF04055">
    <property type="entry name" value="Radical_SAM"/>
    <property type="match status" value="1"/>
</dbReference>
<evidence type="ECO:0000256" key="1">
    <source>
        <dbReference type="ARBA" id="ARBA00022723"/>
    </source>
</evidence>
<dbReference type="GO" id="GO:0046872">
    <property type="term" value="F:metal ion binding"/>
    <property type="evidence" value="ECO:0007669"/>
    <property type="project" value="UniProtKB-KW"/>
</dbReference>
<dbReference type="KEGG" id="svp:Pan189_40210"/>
<dbReference type="RefSeq" id="WP_145365739.1">
    <property type="nucleotide sequence ID" value="NZ_CP036268.1"/>
</dbReference>
<keyword evidence="3" id="KW-0411">Iron-sulfur</keyword>
<name>A0A517R6Y7_9PLAN</name>
<dbReference type="Gene3D" id="3.80.30.30">
    <property type="match status" value="1"/>
</dbReference>
<keyword evidence="1" id="KW-0479">Metal-binding</keyword>
<evidence type="ECO:0000256" key="3">
    <source>
        <dbReference type="ARBA" id="ARBA00023014"/>
    </source>
</evidence>
<evidence type="ECO:0000259" key="5">
    <source>
        <dbReference type="PROSITE" id="PS51918"/>
    </source>
</evidence>
<gene>
    <name evidence="6" type="ORF">Pan189_40210</name>
</gene>
<organism evidence="6 7">
    <name type="scientific">Stratiformator vulcanicus</name>
    <dbReference type="NCBI Taxonomy" id="2527980"/>
    <lineage>
        <taxon>Bacteria</taxon>
        <taxon>Pseudomonadati</taxon>
        <taxon>Planctomycetota</taxon>
        <taxon>Planctomycetia</taxon>
        <taxon>Planctomycetales</taxon>
        <taxon>Planctomycetaceae</taxon>
        <taxon>Stratiformator</taxon>
    </lineage>
</organism>
<dbReference type="CDD" id="cd01335">
    <property type="entry name" value="Radical_SAM"/>
    <property type="match status" value="1"/>
</dbReference>
<dbReference type="PANTHER" id="PTHR43432:SF3">
    <property type="entry name" value="SLR0285 PROTEIN"/>
    <property type="match status" value="1"/>
</dbReference>
<feature type="region of interest" description="Disordered" evidence="4">
    <location>
        <begin position="1"/>
        <end position="27"/>
    </location>
</feature>
<dbReference type="AlphaFoldDB" id="A0A517R6Y7"/>
<keyword evidence="2" id="KW-0408">Iron</keyword>
<dbReference type="InterPro" id="IPR007197">
    <property type="entry name" value="rSAM"/>
</dbReference>
<evidence type="ECO:0000256" key="4">
    <source>
        <dbReference type="SAM" id="MobiDB-lite"/>
    </source>
</evidence>
<dbReference type="InterPro" id="IPR058240">
    <property type="entry name" value="rSAM_sf"/>
</dbReference>
<dbReference type="OrthoDB" id="9785699at2"/>
<dbReference type="InterPro" id="IPR006638">
    <property type="entry name" value="Elp3/MiaA/NifB-like_rSAM"/>
</dbReference>
<evidence type="ECO:0000313" key="6">
    <source>
        <dbReference type="EMBL" id="QDT39612.1"/>
    </source>
</evidence>
<dbReference type="SUPFAM" id="SSF102114">
    <property type="entry name" value="Radical SAM enzymes"/>
    <property type="match status" value="1"/>
</dbReference>
<keyword evidence="7" id="KW-1185">Reference proteome</keyword>